<comment type="subcellular location">
    <subcellularLocation>
        <location evidence="2">Membrane</location>
        <topology evidence="2">Multi-pass membrane protein</topology>
    </subcellularLocation>
</comment>
<organism evidence="13 14">
    <name type="scientific">Methylotuvimicrobium alcaliphilum (strain DSM 19304 / NCIMB 14124 / VKM B-2133 / 20Z)</name>
    <name type="common">Methylomicrobium alcaliphilum</name>
    <dbReference type="NCBI Taxonomy" id="1091494"/>
    <lineage>
        <taxon>Bacteria</taxon>
        <taxon>Pseudomonadati</taxon>
        <taxon>Pseudomonadota</taxon>
        <taxon>Gammaproteobacteria</taxon>
        <taxon>Methylococcales</taxon>
        <taxon>Methylococcaceae</taxon>
        <taxon>Methylotuvimicrobium</taxon>
    </lineage>
</organism>
<evidence type="ECO:0000256" key="10">
    <source>
        <dbReference type="ARBA" id="ARBA00023136"/>
    </source>
</evidence>
<dbReference type="EMBL" id="FO082060">
    <property type="protein sequence ID" value="CCE24621.1"/>
    <property type="molecule type" value="Genomic_DNA"/>
</dbReference>
<dbReference type="NCBIfam" id="TIGR00054">
    <property type="entry name" value="RIP metalloprotease RseP"/>
    <property type="match status" value="1"/>
</dbReference>
<accession>G4T1U7</accession>
<dbReference type="KEGG" id="mah:MEALZ_2955"/>
<sequence length="450" mass="49220">MSTLFYFIVAIGILVSFHEFGHFWVARKTGVKVLRFSVGFGKVIWSYQKSPASTEYVISAIPLGGYVKMVDEREGKVADEDLPFAFNRQPLWARSAIVAAGPLFNLMLAVLFFWIVLFIGETGLRPIIGHVEPGTLAAEAGLLEGEEIVAVDQKNTATWAEVIESIFSAAMTGRESVDVTVKNIDEQQHSRLINFPEELRSEPNKLYDKLGLKPWMPQLRPVVGRVLEGMPAADAGLQSGDLIVSADGEPINTWLQWVDYVQNSPGRVIDLTIERQGVQLSLEITPQKVVETDEVVGKIGAAAEIPEDLMASLQVRNDLPLWPALTAAVSRTVFFSTATLKMMGQMIVGNASVKNLSGPISIAQFAGISAERGFVEFLSFLAKVSISLGVLNLLPIPVLDGGHLLFFAIEAIKGSPVSEKFQVALQQVGILLLLSLMVLALFLDLERLFQ</sequence>
<dbReference type="CDD" id="cd23081">
    <property type="entry name" value="cpPDZ_EcRseP-like"/>
    <property type="match status" value="1"/>
</dbReference>
<comment type="cofactor">
    <cofactor evidence="1 11">
        <name>Zn(2+)</name>
        <dbReference type="ChEBI" id="CHEBI:29105"/>
    </cofactor>
</comment>
<evidence type="ECO:0000256" key="11">
    <source>
        <dbReference type="RuleBase" id="RU362031"/>
    </source>
</evidence>
<dbReference type="CDD" id="cd06163">
    <property type="entry name" value="S2P-M50_PDZ_RseP-like"/>
    <property type="match status" value="1"/>
</dbReference>
<keyword evidence="8 11" id="KW-1133">Transmembrane helix</keyword>
<evidence type="ECO:0000256" key="9">
    <source>
        <dbReference type="ARBA" id="ARBA00023049"/>
    </source>
</evidence>
<dbReference type="AlphaFoldDB" id="G4T1U7"/>
<evidence type="ECO:0000256" key="6">
    <source>
        <dbReference type="ARBA" id="ARBA00022801"/>
    </source>
</evidence>
<dbReference type="GO" id="GO:0006508">
    <property type="term" value="P:proteolysis"/>
    <property type="evidence" value="ECO:0007669"/>
    <property type="project" value="UniProtKB-KW"/>
</dbReference>
<keyword evidence="11" id="KW-0479">Metal-binding</keyword>
<evidence type="ECO:0000256" key="8">
    <source>
        <dbReference type="ARBA" id="ARBA00022989"/>
    </source>
</evidence>
<protein>
    <recommendedName>
        <fullName evidence="11">Zinc metalloprotease</fullName>
        <ecNumber evidence="11">3.4.24.-</ecNumber>
    </recommendedName>
</protein>
<feature type="domain" description="PDZ" evidence="12">
    <location>
        <begin position="192"/>
        <end position="288"/>
    </location>
</feature>
<dbReference type="PROSITE" id="PS50106">
    <property type="entry name" value="PDZ"/>
    <property type="match status" value="1"/>
</dbReference>
<dbReference type="GO" id="GO:0016020">
    <property type="term" value="C:membrane"/>
    <property type="evidence" value="ECO:0007669"/>
    <property type="project" value="UniProtKB-SubCell"/>
</dbReference>
<evidence type="ECO:0000256" key="4">
    <source>
        <dbReference type="ARBA" id="ARBA00022670"/>
    </source>
</evidence>
<evidence type="ECO:0000313" key="13">
    <source>
        <dbReference type="EMBL" id="CCE24621.1"/>
    </source>
</evidence>
<evidence type="ECO:0000259" key="12">
    <source>
        <dbReference type="PROSITE" id="PS50106"/>
    </source>
</evidence>
<dbReference type="InterPro" id="IPR041489">
    <property type="entry name" value="PDZ_6"/>
</dbReference>
<feature type="transmembrane region" description="Helical" evidence="11">
    <location>
        <begin position="423"/>
        <end position="443"/>
    </location>
</feature>
<keyword evidence="10 11" id="KW-0472">Membrane</keyword>
<dbReference type="Pfam" id="PF02163">
    <property type="entry name" value="Peptidase_M50"/>
    <property type="match status" value="1"/>
</dbReference>
<dbReference type="SMART" id="SM00228">
    <property type="entry name" value="PDZ"/>
    <property type="match status" value="2"/>
</dbReference>
<keyword evidence="14" id="KW-1185">Reference proteome</keyword>
<dbReference type="PANTHER" id="PTHR42837">
    <property type="entry name" value="REGULATOR OF SIGMA-E PROTEASE RSEP"/>
    <property type="match status" value="1"/>
</dbReference>
<dbReference type="GO" id="GO:0004222">
    <property type="term" value="F:metalloendopeptidase activity"/>
    <property type="evidence" value="ECO:0007669"/>
    <property type="project" value="InterPro"/>
</dbReference>
<evidence type="ECO:0000256" key="2">
    <source>
        <dbReference type="ARBA" id="ARBA00004141"/>
    </source>
</evidence>
<reference evidence="14" key="1">
    <citation type="journal article" date="2012" name="J. Bacteriol.">
        <title>Genome sequence of the haloalkaliphilic methanotrophic bacterium Methylomicrobium alcaliphilum 20Z.</title>
        <authorList>
            <person name="Vuilleumier S."/>
            <person name="Khmelenina V.N."/>
            <person name="Bringel F."/>
            <person name="Reshetnikov A.S."/>
            <person name="Lajus A."/>
            <person name="Mangenot S."/>
            <person name="Rouy Z."/>
            <person name="Op den Camp H.J."/>
            <person name="Jetten M.S."/>
            <person name="Dispirito A.A."/>
            <person name="Dunfield P."/>
            <person name="Klotz M.G."/>
            <person name="Semrau J.D."/>
            <person name="Stein L.Y."/>
            <person name="Barbe V."/>
            <person name="Medigue C."/>
            <person name="Trotsenko Y.A."/>
            <person name="Kalyuzhnaya M.G."/>
        </authorList>
    </citation>
    <scope>NUCLEOTIDE SEQUENCE [LARGE SCALE GENOMIC DNA]</scope>
    <source>
        <strain evidence="14">DSM 19304 / NCIMB 14124 / VKM B-2133 / 20Z</strain>
    </source>
</reference>
<comment type="similarity">
    <text evidence="3 11">Belongs to the peptidase M50B family.</text>
</comment>
<dbReference type="RefSeq" id="WP_014149385.1">
    <property type="nucleotide sequence ID" value="NC_016112.1"/>
</dbReference>
<dbReference type="EC" id="3.4.24.-" evidence="11"/>
<dbReference type="Gene3D" id="2.30.42.10">
    <property type="match status" value="2"/>
</dbReference>
<evidence type="ECO:0000256" key="1">
    <source>
        <dbReference type="ARBA" id="ARBA00001947"/>
    </source>
</evidence>
<evidence type="ECO:0000256" key="3">
    <source>
        <dbReference type="ARBA" id="ARBA00007931"/>
    </source>
</evidence>
<dbReference type="SUPFAM" id="SSF50156">
    <property type="entry name" value="PDZ domain-like"/>
    <property type="match status" value="2"/>
</dbReference>
<keyword evidence="4" id="KW-0645">Protease</keyword>
<keyword evidence="5 11" id="KW-0812">Transmembrane</keyword>
<keyword evidence="9 11" id="KW-0482">Metalloprotease</keyword>
<dbReference type="PATRIC" id="fig|271065.3.peg.3037"/>
<evidence type="ECO:0000256" key="5">
    <source>
        <dbReference type="ARBA" id="ARBA00022692"/>
    </source>
</evidence>
<dbReference type="PANTHER" id="PTHR42837:SF2">
    <property type="entry name" value="MEMBRANE METALLOPROTEASE ARASP2, CHLOROPLASTIC-RELATED"/>
    <property type="match status" value="1"/>
</dbReference>
<keyword evidence="7 11" id="KW-0862">Zinc</keyword>
<proteinExistence type="inferred from homology"/>
<dbReference type="STRING" id="1091494.MEALZ_2955"/>
<dbReference type="InterPro" id="IPR008915">
    <property type="entry name" value="Peptidase_M50"/>
</dbReference>
<dbReference type="HOGENOM" id="CLU_025778_0_2_6"/>
<gene>
    <name evidence="13" type="ordered locus">MEALZ_2955</name>
</gene>
<dbReference type="InterPro" id="IPR004387">
    <property type="entry name" value="Pept_M50_Zn"/>
</dbReference>
<dbReference type="GO" id="GO:0046872">
    <property type="term" value="F:metal ion binding"/>
    <property type="evidence" value="ECO:0007669"/>
    <property type="project" value="UniProtKB-KW"/>
</dbReference>
<feature type="transmembrane region" description="Helical" evidence="11">
    <location>
        <begin position="6"/>
        <end position="25"/>
    </location>
</feature>
<dbReference type="InterPro" id="IPR001478">
    <property type="entry name" value="PDZ"/>
</dbReference>
<dbReference type="InterPro" id="IPR036034">
    <property type="entry name" value="PDZ_sf"/>
</dbReference>
<dbReference type="Proteomes" id="UP000008315">
    <property type="component" value="Chromosome"/>
</dbReference>
<name>G4T1U7_META2</name>
<feature type="transmembrane region" description="Helical" evidence="11">
    <location>
        <begin position="96"/>
        <end position="119"/>
    </location>
</feature>
<evidence type="ECO:0000313" key="14">
    <source>
        <dbReference type="Proteomes" id="UP000008315"/>
    </source>
</evidence>
<keyword evidence="6 11" id="KW-0378">Hydrolase</keyword>
<evidence type="ECO:0000256" key="7">
    <source>
        <dbReference type="ARBA" id="ARBA00022833"/>
    </source>
</evidence>
<dbReference type="Pfam" id="PF17820">
    <property type="entry name" value="PDZ_6"/>
    <property type="match status" value="1"/>
</dbReference>